<dbReference type="InterPro" id="IPR053148">
    <property type="entry name" value="PD-DEXK-like_domain"/>
</dbReference>
<gene>
    <name evidence="3" type="ORF">ACFORL_04255</name>
</gene>
<dbReference type="Pfam" id="PF06250">
    <property type="entry name" value="YhcG_C"/>
    <property type="match status" value="1"/>
</dbReference>
<proteinExistence type="predicted"/>
<sequence>MSKEIKVQDAALHLNQDYKHFLTEIKTRLQTAQIRAALAANSELIRFYWELGTELIEKQKNHQWGSHFLEQFSHDMRRAFPEMQGFSKRNLEYMRRFAQLYPQIEFAKQPVSQLPWGHIVRLMQMVKEESKREWYAEQTIKNGWSRTILEMQIESGLFERQAITNNKTSNYHKHLPELQSDLANEILKDPYNFDFLTIQGKAHERSIENALITHIRDFLIELGQGFAFVGSQIPLTFDDQEFFVDLLFYHLELRAFIVIELKNTKFKPEHTGQLGFYLAAVDDQLRKSGDNQTIGILLCRSKNKVIAEYALRNISAPIGVSEYTLSKSIPTDLKGSLPTVEEIEAELNESVKED</sequence>
<dbReference type="Gene3D" id="3.40.1350.10">
    <property type="match status" value="1"/>
</dbReference>
<dbReference type="RefSeq" id="WP_382341420.1">
    <property type="nucleotide sequence ID" value="NZ_JBHSAB010000004.1"/>
</dbReference>
<feature type="domain" description="YhcG N-terminal" evidence="2">
    <location>
        <begin position="24"/>
        <end position="160"/>
    </location>
</feature>
<dbReference type="Pfam" id="PF17761">
    <property type="entry name" value="DUF1016_N"/>
    <property type="match status" value="1"/>
</dbReference>
<dbReference type="PANTHER" id="PTHR30547:SF0">
    <property type="entry name" value="BLR8175 PROTEIN"/>
    <property type="match status" value="1"/>
</dbReference>
<keyword evidence="4" id="KW-1185">Reference proteome</keyword>
<protein>
    <submittedName>
        <fullName evidence="3">YhcG family protein</fullName>
    </submittedName>
</protein>
<name>A0ABV8CDH4_9GAMM</name>
<organism evidence="3 4">
    <name type="scientific">Legionella dresdenensis</name>
    <dbReference type="NCBI Taxonomy" id="450200"/>
    <lineage>
        <taxon>Bacteria</taxon>
        <taxon>Pseudomonadati</taxon>
        <taxon>Pseudomonadota</taxon>
        <taxon>Gammaproteobacteria</taxon>
        <taxon>Legionellales</taxon>
        <taxon>Legionellaceae</taxon>
        <taxon>Legionella</taxon>
    </lineage>
</organism>
<evidence type="ECO:0000313" key="3">
    <source>
        <dbReference type="EMBL" id="MFC3908286.1"/>
    </source>
</evidence>
<reference evidence="4" key="1">
    <citation type="journal article" date="2019" name="Int. J. Syst. Evol. Microbiol.">
        <title>The Global Catalogue of Microorganisms (GCM) 10K type strain sequencing project: providing services to taxonomists for standard genome sequencing and annotation.</title>
        <authorList>
            <consortium name="The Broad Institute Genomics Platform"/>
            <consortium name="The Broad Institute Genome Sequencing Center for Infectious Disease"/>
            <person name="Wu L."/>
            <person name="Ma J."/>
        </authorList>
    </citation>
    <scope>NUCLEOTIDE SEQUENCE [LARGE SCALE GENOMIC DNA]</scope>
    <source>
        <strain evidence="4">CCUG 59858</strain>
    </source>
</reference>
<dbReference type="PANTHER" id="PTHR30547">
    <property type="entry name" value="UNCHARACTERIZED PROTEIN YHCG-RELATED"/>
    <property type="match status" value="1"/>
</dbReference>
<dbReference type="InterPro" id="IPR009362">
    <property type="entry name" value="YhcG_C"/>
</dbReference>
<dbReference type="EMBL" id="JBHSAB010000004">
    <property type="protein sequence ID" value="MFC3908286.1"/>
    <property type="molecule type" value="Genomic_DNA"/>
</dbReference>
<evidence type="ECO:0000313" key="4">
    <source>
        <dbReference type="Proteomes" id="UP001595758"/>
    </source>
</evidence>
<comment type="caution">
    <text evidence="3">The sequence shown here is derived from an EMBL/GenBank/DDBJ whole genome shotgun (WGS) entry which is preliminary data.</text>
</comment>
<dbReference type="InterPro" id="IPR041527">
    <property type="entry name" value="YhcG_N"/>
</dbReference>
<accession>A0ABV8CDH4</accession>
<dbReference type="InterPro" id="IPR011856">
    <property type="entry name" value="tRNA_endonuc-like_dom_sf"/>
</dbReference>
<feature type="domain" description="YhcG PDDEXK nuclease" evidence="1">
    <location>
        <begin position="185"/>
        <end position="338"/>
    </location>
</feature>
<evidence type="ECO:0000259" key="1">
    <source>
        <dbReference type="Pfam" id="PF06250"/>
    </source>
</evidence>
<dbReference type="Proteomes" id="UP001595758">
    <property type="component" value="Unassembled WGS sequence"/>
</dbReference>
<evidence type="ECO:0000259" key="2">
    <source>
        <dbReference type="Pfam" id="PF17761"/>
    </source>
</evidence>